<keyword evidence="2" id="KW-1185">Reference proteome</keyword>
<proteinExistence type="predicted"/>
<dbReference type="Proteomes" id="UP000320055">
    <property type="component" value="Unassembled WGS sequence"/>
</dbReference>
<organism evidence="1 2">
    <name type="scientific">Hyella patelloides LEGE 07179</name>
    <dbReference type="NCBI Taxonomy" id="945734"/>
    <lineage>
        <taxon>Bacteria</taxon>
        <taxon>Bacillati</taxon>
        <taxon>Cyanobacteriota</taxon>
        <taxon>Cyanophyceae</taxon>
        <taxon>Pleurocapsales</taxon>
        <taxon>Hyellaceae</taxon>
        <taxon>Hyella</taxon>
    </lineage>
</organism>
<protein>
    <submittedName>
        <fullName evidence="1">Uncharacterized protein</fullName>
    </submittedName>
</protein>
<dbReference type="AlphaFoldDB" id="A0A563VZ77"/>
<gene>
    <name evidence="1" type="ORF">H1P_4860001</name>
</gene>
<evidence type="ECO:0000313" key="2">
    <source>
        <dbReference type="Proteomes" id="UP000320055"/>
    </source>
</evidence>
<evidence type="ECO:0000313" key="1">
    <source>
        <dbReference type="EMBL" id="VEP16705.1"/>
    </source>
</evidence>
<reference evidence="1 2" key="1">
    <citation type="submission" date="2019-01" db="EMBL/GenBank/DDBJ databases">
        <authorList>
            <person name="Brito A."/>
        </authorList>
    </citation>
    <scope>NUCLEOTIDE SEQUENCE [LARGE SCALE GENOMIC DNA]</scope>
    <source>
        <strain evidence="1">1</strain>
    </source>
</reference>
<dbReference type="EMBL" id="CAACVJ010000430">
    <property type="protein sequence ID" value="VEP16705.1"/>
    <property type="molecule type" value="Genomic_DNA"/>
</dbReference>
<sequence length="51" mass="5684">MDLLEYQAKKLFRQIGIPVLPSETIGNFFFNSNEELLPISLLTLSGNGNIS</sequence>
<name>A0A563VZ77_9CYAN</name>
<accession>A0A563VZ77</accession>